<keyword evidence="2" id="KW-1185">Reference proteome</keyword>
<accession>A0A261VKC3</accession>
<name>A0A261VKC3_9BORD</name>
<dbReference type="EMBL" id="NEVU01000002">
    <property type="protein sequence ID" value="OZI74030.1"/>
    <property type="molecule type" value="Genomic_DNA"/>
</dbReference>
<protein>
    <submittedName>
        <fullName evidence="1">Uncharacterized protein</fullName>
    </submittedName>
</protein>
<organism evidence="1 2">
    <name type="scientific">Bordetella genomosp. 12</name>
    <dbReference type="NCBI Taxonomy" id="463035"/>
    <lineage>
        <taxon>Bacteria</taxon>
        <taxon>Pseudomonadati</taxon>
        <taxon>Pseudomonadota</taxon>
        <taxon>Betaproteobacteria</taxon>
        <taxon>Burkholderiales</taxon>
        <taxon>Alcaligenaceae</taxon>
        <taxon>Bordetella</taxon>
    </lineage>
</organism>
<proteinExistence type="predicted"/>
<evidence type="ECO:0000313" key="1">
    <source>
        <dbReference type="EMBL" id="OZI74030.1"/>
    </source>
</evidence>
<gene>
    <name evidence="1" type="ORF">CAL22_05890</name>
</gene>
<comment type="caution">
    <text evidence="1">The sequence shown here is derived from an EMBL/GenBank/DDBJ whole genome shotgun (WGS) entry which is preliminary data.</text>
</comment>
<reference evidence="2" key="1">
    <citation type="submission" date="2017-05" db="EMBL/GenBank/DDBJ databases">
        <title>Complete and WGS of Bordetella genogroups.</title>
        <authorList>
            <person name="Spilker T."/>
            <person name="Lipuma J."/>
        </authorList>
    </citation>
    <scope>NUCLEOTIDE SEQUENCE [LARGE SCALE GENOMIC DNA]</scope>
    <source>
        <strain evidence="2">AU6712</strain>
    </source>
</reference>
<sequence>MGEVRGAPGCRLGGIELGPGRERCPGLLVELVLQIHDLRAHAFVLVARFALLVMRHQREDERGQQQYGDRCILACGPRCAPHWLPVTGRIGESSGRCETESITAMPLLALV</sequence>
<dbReference type="AlphaFoldDB" id="A0A261VKC3"/>
<evidence type="ECO:0000313" key="2">
    <source>
        <dbReference type="Proteomes" id="UP000216429"/>
    </source>
</evidence>
<dbReference type="Proteomes" id="UP000216429">
    <property type="component" value="Unassembled WGS sequence"/>
</dbReference>